<sequence>MYLPPLFSALRQSFAAGYSVNSLRGDISAGLTVGIIAIPLAMALAIAVGAAPQHGLYTVLVGGFIIALLGGSRFNVSGPTAAFVVILLPITQQFGLGGLLLCTSLAGVILVIMAFLRAGALLQFIPYPVILGFTAGIGVVIATLQIQDAFGLTGIDTPANYIERIQGLVLALPSMRMGDTLVAALTLGTLVIWPKFFPKIPGHLVALTLGTLLGLVFHSIELDVVTIGDRFSYMVDGVSHPGIPPFLPSFTWPWQLTGANDAPLVLSFELFRQLLAPAFAIAMLGAIESLLCAVVADGMAGTKHDPNGELLGQGIGNIVAPMFGGITATAAIARSAANVRAGAVSPVSAIIHAFVVLLAILVLAPLFTYIPMAALAALLLMVAWTMSEPKHVIHTLKISPRNDVLVLLTCFILTVLFDMVLAVGVGLLLAAGLFIKSMSELTDTTSISREHFDELGELPESVALYAIRGPLFFGAAEKALSALRRFSPGLQIVIVDLSAVSMLDMTALAALQNVVNDYHAQGIGIIFLGTSARVRRKMRRADVRMRRGQLSFANTPEQAKARALRWLSAQKCLDEPTTCETPNHL</sequence>
<evidence type="ECO:0000256" key="2">
    <source>
        <dbReference type="ARBA" id="ARBA00022692"/>
    </source>
</evidence>
<feature type="transmembrane region" description="Helical" evidence="5">
    <location>
        <begin position="200"/>
        <end position="220"/>
    </location>
</feature>
<evidence type="ECO:0000259" key="6">
    <source>
        <dbReference type="PROSITE" id="PS50801"/>
    </source>
</evidence>
<evidence type="ECO:0000313" key="7">
    <source>
        <dbReference type="EMBL" id="MDM7857026.1"/>
    </source>
</evidence>
<keyword evidence="2 5" id="KW-0812">Transmembrane</keyword>
<accession>A0ABT7SLK4</accession>
<dbReference type="SUPFAM" id="SSF52091">
    <property type="entry name" value="SpoIIaa-like"/>
    <property type="match status" value="1"/>
</dbReference>
<dbReference type="InterPro" id="IPR036513">
    <property type="entry name" value="STAS_dom_sf"/>
</dbReference>
<feature type="transmembrane region" description="Helical" evidence="5">
    <location>
        <begin position="353"/>
        <end position="383"/>
    </location>
</feature>
<dbReference type="Gene3D" id="3.30.750.24">
    <property type="entry name" value="STAS domain"/>
    <property type="match status" value="1"/>
</dbReference>
<feature type="transmembrane region" description="Helical" evidence="5">
    <location>
        <begin position="56"/>
        <end position="74"/>
    </location>
</feature>
<dbReference type="InterPro" id="IPR001902">
    <property type="entry name" value="SLC26A/SulP_fam"/>
</dbReference>
<gene>
    <name evidence="7" type="primary">dauA</name>
    <name evidence="7" type="ORF">QEZ41_01840</name>
</gene>
<dbReference type="PROSITE" id="PS50801">
    <property type="entry name" value="STAS"/>
    <property type="match status" value="1"/>
</dbReference>
<feature type="transmembrane region" description="Helical" evidence="5">
    <location>
        <begin position="274"/>
        <end position="298"/>
    </location>
</feature>
<keyword evidence="8" id="KW-1185">Reference proteome</keyword>
<evidence type="ECO:0000256" key="1">
    <source>
        <dbReference type="ARBA" id="ARBA00004141"/>
    </source>
</evidence>
<dbReference type="CDD" id="cd07042">
    <property type="entry name" value="STAS_SulP_like_sulfate_transporter"/>
    <property type="match status" value="1"/>
</dbReference>
<evidence type="ECO:0000313" key="8">
    <source>
        <dbReference type="Proteomes" id="UP001241056"/>
    </source>
</evidence>
<comment type="subcellular location">
    <subcellularLocation>
        <location evidence="1">Membrane</location>
        <topology evidence="1">Multi-pass membrane protein</topology>
    </subcellularLocation>
</comment>
<keyword evidence="4 5" id="KW-0472">Membrane</keyword>
<feature type="transmembrane region" description="Helical" evidence="5">
    <location>
        <begin position="94"/>
        <end position="116"/>
    </location>
</feature>
<feature type="transmembrane region" description="Helical" evidence="5">
    <location>
        <begin position="404"/>
        <end position="435"/>
    </location>
</feature>
<dbReference type="InterPro" id="IPR011547">
    <property type="entry name" value="SLC26A/SulP_dom"/>
</dbReference>
<evidence type="ECO:0000256" key="5">
    <source>
        <dbReference type="SAM" id="Phobius"/>
    </source>
</evidence>
<feature type="domain" description="STAS" evidence="6">
    <location>
        <begin position="460"/>
        <end position="563"/>
    </location>
</feature>
<evidence type="ECO:0000256" key="3">
    <source>
        <dbReference type="ARBA" id="ARBA00022989"/>
    </source>
</evidence>
<reference evidence="7 8" key="1">
    <citation type="submission" date="2023-06" db="EMBL/GenBank/DDBJ databases">
        <title>Thiopseudomonas sp. CY1220 draft genome sequence.</title>
        <authorList>
            <person name="Zhao G."/>
            <person name="An M."/>
        </authorList>
    </citation>
    <scope>NUCLEOTIDE SEQUENCE [LARGE SCALE GENOMIC DNA]</scope>
    <source>
        <strain evidence="7 8">CY1220</strain>
    </source>
</reference>
<protein>
    <submittedName>
        <fullName evidence="7">C4-dicarboxylic acid transporter DauA</fullName>
    </submittedName>
</protein>
<proteinExistence type="predicted"/>
<dbReference type="RefSeq" id="WP_289409654.1">
    <property type="nucleotide sequence ID" value="NZ_JAUCDY010000001.1"/>
</dbReference>
<feature type="transmembrane region" description="Helical" evidence="5">
    <location>
        <begin position="310"/>
        <end position="333"/>
    </location>
</feature>
<feature type="transmembrane region" description="Helical" evidence="5">
    <location>
        <begin position="128"/>
        <end position="147"/>
    </location>
</feature>
<dbReference type="InterPro" id="IPR002645">
    <property type="entry name" value="STAS_dom"/>
</dbReference>
<name>A0ABT7SLK4_9GAMM</name>
<dbReference type="EMBL" id="JAUCDY010000001">
    <property type="protein sequence ID" value="MDM7857026.1"/>
    <property type="molecule type" value="Genomic_DNA"/>
</dbReference>
<dbReference type="PANTHER" id="PTHR11814">
    <property type="entry name" value="SULFATE TRANSPORTER"/>
    <property type="match status" value="1"/>
</dbReference>
<feature type="transmembrane region" description="Helical" evidence="5">
    <location>
        <begin position="31"/>
        <end position="49"/>
    </location>
</feature>
<dbReference type="Pfam" id="PF00916">
    <property type="entry name" value="Sulfate_transp"/>
    <property type="match status" value="1"/>
</dbReference>
<dbReference type="Proteomes" id="UP001241056">
    <property type="component" value="Unassembled WGS sequence"/>
</dbReference>
<comment type="caution">
    <text evidence="7">The sequence shown here is derived from an EMBL/GenBank/DDBJ whole genome shotgun (WGS) entry which is preliminary data.</text>
</comment>
<dbReference type="NCBIfam" id="NF008660">
    <property type="entry name" value="PRK11660.1"/>
    <property type="match status" value="1"/>
</dbReference>
<organism evidence="7 8">
    <name type="scientific">Thiopseudomonas acetoxidans</name>
    <dbReference type="NCBI Taxonomy" id="3041622"/>
    <lineage>
        <taxon>Bacteria</taxon>
        <taxon>Pseudomonadati</taxon>
        <taxon>Pseudomonadota</taxon>
        <taxon>Gammaproteobacteria</taxon>
        <taxon>Pseudomonadales</taxon>
        <taxon>Pseudomonadaceae</taxon>
        <taxon>Thiopseudomonas</taxon>
    </lineage>
</organism>
<keyword evidence="3 5" id="KW-1133">Transmembrane helix</keyword>
<dbReference type="Pfam" id="PF01740">
    <property type="entry name" value="STAS"/>
    <property type="match status" value="1"/>
</dbReference>
<evidence type="ECO:0000256" key="4">
    <source>
        <dbReference type="ARBA" id="ARBA00023136"/>
    </source>
</evidence>